<feature type="domain" description="PPIase FKBP-type" evidence="3">
    <location>
        <begin position="92"/>
        <end position="206"/>
    </location>
</feature>
<dbReference type="GO" id="GO:0003755">
    <property type="term" value="F:peptidyl-prolyl cis-trans isomerase activity"/>
    <property type="evidence" value="ECO:0007669"/>
    <property type="project" value="UniProtKB-KW"/>
</dbReference>
<dbReference type="InterPro" id="IPR046357">
    <property type="entry name" value="PPIase_dom_sf"/>
</dbReference>
<dbReference type="eggNOG" id="KOG0552">
    <property type="taxonomic scope" value="Eukaryota"/>
</dbReference>
<dbReference type="PANTHER" id="PTHR47717">
    <property type="entry name" value="PEPTIDYL-PROLYL CIS-TRANS ISOMERASE FKBP19, CHLOROPLASTIC"/>
    <property type="match status" value="1"/>
</dbReference>
<dbReference type="PANTHER" id="PTHR47717:SF1">
    <property type="entry name" value="PEPTIDYL-PROLYL CIS-TRANS ISOMERASE FKBP19, CHLOROPLASTIC"/>
    <property type="match status" value="1"/>
</dbReference>
<evidence type="ECO:0000259" key="3">
    <source>
        <dbReference type="PROSITE" id="PS50059"/>
    </source>
</evidence>
<dbReference type="EC" id="5.2.1.8" evidence="1"/>
<keyword evidence="5" id="KW-1185">Reference proteome</keyword>
<name>K0T180_THAOC</name>
<keyword evidence="1" id="KW-0697">Rotamase</keyword>
<evidence type="ECO:0000256" key="1">
    <source>
        <dbReference type="PROSITE-ProRule" id="PRU00277"/>
    </source>
</evidence>
<keyword evidence="1" id="KW-0413">Isomerase</keyword>
<evidence type="ECO:0000256" key="2">
    <source>
        <dbReference type="SAM" id="SignalP"/>
    </source>
</evidence>
<comment type="caution">
    <text evidence="4">The sequence shown here is derived from an EMBL/GenBank/DDBJ whole genome shotgun (WGS) entry which is preliminary data.</text>
</comment>
<dbReference type="OMA" id="QPFTEME"/>
<evidence type="ECO:0000313" key="5">
    <source>
        <dbReference type="Proteomes" id="UP000266841"/>
    </source>
</evidence>
<dbReference type="Proteomes" id="UP000266841">
    <property type="component" value="Unassembled WGS sequence"/>
</dbReference>
<sequence length="206" mass="22275">MVMILVSSIALFFAIANQTAHGFRVNIPRRSFVEAVVLGTPFLANAQSDEQFGEVGQLQSTPNGEAPFRTISNGVQVKDFRIFGGGTPVQKGSKVELTLKGRLINLNGVVFYDTKSKDVSGFGEGTPLVFTVGDGTVLPGLESGLIGMEKGAIRRIIVPGEVGYAANPDLEPRPLTDVEKRALDSVVKNPRRDQTVMFDVKVERVR</sequence>
<gene>
    <name evidence="4" type="ORF">THAOC_11986</name>
</gene>
<dbReference type="PROSITE" id="PS50059">
    <property type="entry name" value="FKBP_PPIASE"/>
    <property type="match status" value="1"/>
</dbReference>
<dbReference type="OrthoDB" id="77911at2759"/>
<dbReference type="Gene3D" id="3.10.50.40">
    <property type="match status" value="1"/>
</dbReference>
<feature type="signal peptide" evidence="2">
    <location>
        <begin position="1"/>
        <end position="22"/>
    </location>
</feature>
<dbReference type="AlphaFoldDB" id="K0T180"/>
<organism evidence="4 5">
    <name type="scientific">Thalassiosira oceanica</name>
    <name type="common">Marine diatom</name>
    <dbReference type="NCBI Taxonomy" id="159749"/>
    <lineage>
        <taxon>Eukaryota</taxon>
        <taxon>Sar</taxon>
        <taxon>Stramenopiles</taxon>
        <taxon>Ochrophyta</taxon>
        <taxon>Bacillariophyta</taxon>
        <taxon>Coscinodiscophyceae</taxon>
        <taxon>Thalassiosirophycidae</taxon>
        <taxon>Thalassiosirales</taxon>
        <taxon>Thalassiosiraceae</taxon>
        <taxon>Thalassiosira</taxon>
    </lineage>
</organism>
<reference evidence="4 5" key="1">
    <citation type="journal article" date="2012" name="Genome Biol.">
        <title>Genome and low-iron response of an oceanic diatom adapted to chronic iron limitation.</title>
        <authorList>
            <person name="Lommer M."/>
            <person name="Specht M."/>
            <person name="Roy A.S."/>
            <person name="Kraemer L."/>
            <person name="Andreson R."/>
            <person name="Gutowska M.A."/>
            <person name="Wolf J."/>
            <person name="Bergner S.V."/>
            <person name="Schilhabel M.B."/>
            <person name="Klostermeier U.C."/>
            <person name="Beiko R.G."/>
            <person name="Rosenstiel P."/>
            <person name="Hippler M."/>
            <person name="Laroche J."/>
        </authorList>
    </citation>
    <scope>NUCLEOTIDE SEQUENCE [LARGE SCALE GENOMIC DNA]</scope>
    <source>
        <strain evidence="4 5">CCMP1005</strain>
    </source>
</reference>
<accession>K0T180</accession>
<protein>
    <recommendedName>
        <fullName evidence="1">peptidylprolyl isomerase</fullName>
        <ecNumber evidence="1">5.2.1.8</ecNumber>
    </recommendedName>
</protein>
<proteinExistence type="predicted"/>
<dbReference type="InterPro" id="IPR001179">
    <property type="entry name" value="PPIase_FKBP_dom"/>
</dbReference>
<dbReference type="Pfam" id="PF00254">
    <property type="entry name" value="FKBP_C"/>
    <property type="match status" value="1"/>
</dbReference>
<dbReference type="SUPFAM" id="SSF54534">
    <property type="entry name" value="FKBP-like"/>
    <property type="match status" value="1"/>
</dbReference>
<dbReference type="EMBL" id="AGNL01013765">
    <property type="protein sequence ID" value="EJK67026.1"/>
    <property type="molecule type" value="Genomic_DNA"/>
</dbReference>
<evidence type="ECO:0000313" key="4">
    <source>
        <dbReference type="EMBL" id="EJK67026.1"/>
    </source>
</evidence>
<feature type="chain" id="PRO_5030173119" description="peptidylprolyl isomerase" evidence="2">
    <location>
        <begin position="23"/>
        <end position="206"/>
    </location>
</feature>
<keyword evidence="2" id="KW-0732">Signal</keyword>
<comment type="catalytic activity">
    <reaction evidence="1">
        <text>[protein]-peptidylproline (omega=180) = [protein]-peptidylproline (omega=0)</text>
        <dbReference type="Rhea" id="RHEA:16237"/>
        <dbReference type="Rhea" id="RHEA-COMP:10747"/>
        <dbReference type="Rhea" id="RHEA-COMP:10748"/>
        <dbReference type="ChEBI" id="CHEBI:83833"/>
        <dbReference type="ChEBI" id="CHEBI:83834"/>
        <dbReference type="EC" id="5.2.1.8"/>
    </reaction>
</comment>
<dbReference type="InterPro" id="IPR044208">
    <property type="entry name" value="FKBP19-like"/>
</dbReference>